<name>A0A010SK47_PSEFL</name>
<dbReference type="HOGENOM" id="CLU_3065202_0_0_6"/>
<protein>
    <submittedName>
        <fullName evidence="1">Uncharacterized protein</fullName>
    </submittedName>
</protein>
<dbReference type="Proteomes" id="UP000022611">
    <property type="component" value="Unassembled WGS sequence"/>
</dbReference>
<reference evidence="1 2" key="1">
    <citation type="journal article" date="2011" name="J. Bacteriol.">
        <title>Draft genome sequence of the polycyclic aromatic hydrocarbon-degrading, genetically engineered bioluminescent bioreporter Pseudomonas fluorescens HK44.</title>
        <authorList>
            <person name="Chauhan A."/>
            <person name="Layton A.C."/>
            <person name="Williams D.E."/>
            <person name="Smartt A.E."/>
            <person name="Ripp S."/>
            <person name="Karpinets T.V."/>
            <person name="Brown S.D."/>
            <person name="Sayler G.S."/>
        </authorList>
    </citation>
    <scope>NUCLEOTIDE SEQUENCE [LARGE SCALE GENOMIC DNA]</scope>
    <source>
        <strain evidence="1 2">HK44</strain>
    </source>
</reference>
<comment type="caution">
    <text evidence="1">The sequence shown here is derived from an EMBL/GenBank/DDBJ whole genome shotgun (WGS) entry which is preliminary data.</text>
</comment>
<evidence type="ECO:0000313" key="1">
    <source>
        <dbReference type="EMBL" id="EXF91598.1"/>
    </source>
</evidence>
<sequence>MALTFCLESDVLEIGVLIASRIVLEDIGIAPVEAERGRALLDIVSPKLLTEFS</sequence>
<dbReference type="AlphaFoldDB" id="A0A010SK47"/>
<proteinExistence type="predicted"/>
<dbReference type="EMBL" id="AFOY02000021">
    <property type="protein sequence ID" value="EXF91598.1"/>
    <property type="molecule type" value="Genomic_DNA"/>
</dbReference>
<organism evidence="1 2">
    <name type="scientific">Pseudomonas fluorescens HK44</name>
    <dbReference type="NCBI Taxonomy" id="1042209"/>
    <lineage>
        <taxon>Bacteria</taxon>
        <taxon>Pseudomonadati</taxon>
        <taxon>Pseudomonadota</taxon>
        <taxon>Gammaproteobacteria</taxon>
        <taxon>Pseudomonadales</taxon>
        <taxon>Pseudomonadaceae</taxon>
        <taxon>Pseudomonas</taxon>
    </lineage>
</organism>
<evidence type="ECO:0000313" key="2">
    <source>
        <dbReference type="Proteomes" id="UP000022611"/>
    </source>
</evidence>
<accession>A0A010SK47</accession>
<gene>
    <name evidence="1" type="ORF">HK44_017300</name>
</gene>